<proteinExistence type="predicted"/>
<comment type="caution">
    <text evidence="4">The sequence shown here is derived from an EMBL/GenBank/DDBJ whole genome shotgun (WGS) entry which is preliminary data.</text>
</comment>
<evidence type="ECO:0000313" key="4">
    <source>
        <dbReference type="EMBL" id="CAG5079533.1"/>
    </source>
</evidence>
<feature type="chain" id="PRO_5045038164" evidence="2">
    <location>
        <begin position="25"/>
        <end position="392"/>
    </location>
</feature>
<evidence type="ECO:0000313" key="5">
    <source>
        <dbReference type="Proteomes" id="UP000681526"/>
    </source>
</evidence>
<dbReference type="InterPro" id="IPR003646">
    <property type="entry name" value="SH3-like_bac-type"/>
</dbReference>
<dbReference type="Gene3D" id="2.30.30.40">
    <property type="entry name" value="SH3 Domains"/>
    <property type="match status" value="1"/>
</dbReference>
<evidence type="ECO:0000259" key="3">
    <source>
        <dbReference type="SMART" id="SM00047"/>
    </source>
</evidence>
<accession>A0ABN7RP32</accession>
<dbReference type="EC" id="3.2.1.96" evidence="4"/>
<feature type="region of interest" description="Disordered" evidence="1">
    <location>
        <begin position="94"/>
        <end position="144"/>
    </location>
</feature>
<gene>
    <name evidence="4" type="primary">txxe 732-GH73</name>
    <name evidence="4" type="ORF">TXXE_03285</name>
</gene>
<dbReference type="EMBL" id="CAJRAY010000017">
    <property type="protein sequence ID" value="CAG5079533.1"/>
    <property type="molecule type" value="Genomic_DNA"/>
</dbReference>
<evidence type="ECO:0000256" key="1">
    <source>
        <dbReference type="SAM" id="MobiDB-lite"/>
    </source>
</evidence>
<feature type="compositionally biased region" description="Pro residues" evidence="1">
    <location>
        <begin position="132"/>
        <end position="143"/>
    </location>
</feature>
<dbReference type="Gene3D" id="1.10.530.10">
    <property type="match status" value="1"/>
</dbReference>
<sequence length="392" mass="41838">MSAAAGRLFRIVWIALVAALGVTAAWPDAPGADNGAAYQSRAFARELQGAVHETLPVPPVSEPVVQYGWLDASPQAVAPAPSSAVRDNETTALHDTAASHDPKPSPQPEIAAETDSGRTPESFTEPESAPSPQIPQPSEPPQDQPVSYVVTAYYLNVRAEPDKHSPIRDLLKQGDRVKVVGKTENGWLALEDGTYIHGAYAEPADPEPEQVKNAAREVAIASASPSVRAEHAIYKPEPSDDSAGPAPLTKKVKSSSGMTEQDIAKLLEGTALEGHGLEKAILEIEIEHGINALFTIAVMKLESGNGKSKLAREKNNLFGLNATGGSSKKAYSFETKSDSVYKFGSLIAKSYIAKGYSTIEKVGKKYCPANPKWASLVVSIMKRDHRKLSKAV</sequence>
<organism evidence="4 5">
    <name type="scientific">Thermobacillus xylanilyticus</name>
    <dbReference type="NCBI Taxonomy" id="76633"/>
    <lineage>
        <taxon>Bacteria</taxon>
        <taxon>Bacillati</taxon>
        <taxon>Bacillota</taxon>
        <taxon>Bacilli</taxon>
        <taxon>Bacillales</taxon>
        <taxon>Paenibacillaceae</taxon>
        <taxon>Thermobacillus</taxon>
    </lineage>
</organism>
<keyword evidence="4" id="KW-0326">Glycosidase</keyword>
<keyword evidence="2" id="KW-0732">Signal</keyword>
<dbReference type="InterPro" id="IPR002901">
    <property type="entry name" value="MGlyc_endo_b_GlcNAc-like_dom"/>
</dbReference>
<evidence type="ECO:0000256" key="2">
    <source>
        <dbReference type="SAM" id="SignalP"/>
    </source>
</evidence>
<keyword evidence="4" id="KW-0378">Hydrolase</keyword>
<keyword evidence="5" id="KW-1185">Reference proteome</keyword>
<dbReference type="Pfam" id="PF01832">
    <property type="entry name" value="Glucosaminidase"/>
    <property type="match status" value="1"/>
</dbReference>
<name>A0ABN7RP32_THEXY</name>
<feature type="region of interest" description="Disordered" evidence="1">
    <location>
        <begin position="235"/>
        <end position="256"/>
    </location>
</feature>
<dbReference type="Pfam" id="PF08239">
    <property type="entry name" value="SH3_3"/>
    <property type="match status" value="1"/>
</dbReference>
<feature type="signal peptide" evidence="2">
    <location>
        <begin position="1"/>
        <end position="24"/>
    </location>
</feature>
<dbReference type="SMART" id="SM00047">
    <property type="entry name" value="LYZ2"/>
    <property type="match status" value="1"/>
</dbReference>
<dbReference type="Proteomes" id="UP000681526">
    <property type="component" value="Unassembled WGS sequence"/>
</dbReference>
<dbReference type="GO" id="GO:0033925">
    <property type="term" value="F:mannosyl-glycoprotein endo-beta-N-acetylglucosaminidase activity"/>
    <property type="evidence" value="ECO:0007669"/>
    <property type="project" value="UniProtKB-EC"/>
</dbReference>
<reference evidence="4 5" key="1">
    <citation type="submission" date="2021-04" db="EMBL/GenBank/DDBJ databases">
        <authorList>
            <person name="Rakotoarivonina H."/>
        </authorList>
    </citation>
    <scope>NUCLEOTIDE SEQUENCE [LARGE SCALE GENOMIC DNA]</scope>
    <source>
        <strain evidence="4 5">XE</strain>
    </source>
</reference>
<feature type="domain" description="Mannosyl-glycoprotein endo-beta-N-acetylglucosamidase-like" evidence="3">
    <location>
        <begin position="265"/>
        <end position="390"/>
    </location>
</feature>
<protein>
    <submittedName>
        <fullName evidence="4">SH3 type 3 domain protein, S-layer protein/ peptidoglycan endo-beta-N-acetylglucosaminidase, Glycoside Hydrolase Family 73 protein (GH73)</fullName>
        <ecNumber evidence="4">3.2.1.96</ecNumber>
    </submittedName>
</protein>